<dbReference type="InterPro" id="IPR038885">
    <property type="entry name" value="PLB1"/>
</dbReference>
<evidence type="ECO:0000313" key="2">
    <source>
        <dbReference type="RefSeq" id="XP_017884085.2"/>
    </source>
</evidence>
<dbReference type="InterPro" id="IPR001087">
    <property type="entry name" value="GDSL"/>
</dbReference>
<protein>
    <submittedName>
        <fullName evidence="2">Phospholipase B1, membrane-associated-like</fullName>
    </submittedName>
</protein>
<dbReference type="GO" id="GO:0004620">
    <property type="term" value="F:phospholipase activity"/>
    <property type="evidence" value="ECO:0007669"/>
    <property type="project" value="InterPro"/>
</dbReference>
<dbReference type="GeneID" id="108627388"/>
<dbReference type="CDD" id="cd01824">
    <property type="entry name" value="Phospholipase_B_like"/>
    <property type="match status" value="1"/>
</dbReference>
<keyword evidence="1" id="KW-1185">Reference proteome</keyword>
<dbReference type="Proteomes" id="UP000694925">
    <property type="component" value="Unplaced"/>
</dbReference>
<accession>A0AAJ7J3Y2</accession>
<dbReference type="SUPFAM" id="SSF52266">
    <property type="entry name" value="SGNH hydrolase"/>
    <property type="match status" value="1"/>
</dbReference>
<evidence type="ECO:0000313" key="1">
    <source>
        <dbReference type="Proteomes" id="UP000694925"/>
    </source>
</evidence>
<dbReference type="KEGG" id="ccal:108627388"/>
<name>A0AAJ7J3Y2_9HYME</name>
<sequence length="210" mass="23729">MGDSLSAGSGIFATRFMHLFIENRGVVAAIGGEGTWRKYLTLPNILKEFNPNLIGYSLGDSATTQPQSEMNVAEVGAMSKDMPFMAEQLVKKMKNDPRINIQKHWKLISLFIGSNDFCSEMCISPSPWSILESHKNDLITTLRILRDNLPRTFVSILIPPHLKAFINSRKGRFSLDCYFITNIVCPCLIGLQYKDRRAEYYNVISRSVCV</sequence>
<dbReference type="AlphaFoldDB" id="A0AAJ7J3Y2"/>
<dbReference type="RefSeq" id="XP_017884085.2">
    <property type="nucleotide sequence ID" value="XM_018028596.2"/>
</dbReference>
<reference evidence="2" key="1">
    <citation type="submission" date="2025-08" db="UniProtKB">
        <authorList>
            <consortium name="RefSeq"/>
        </authorList>
    </citation>
    <scope>IDENTIFICATION</scope>
    <source>
        <tissue evidence="2">Whole body</tissue>
    </source>
</reference>
<dbReference type="Pfam" id="PF00657">
    <property type="entry name" value="Lipase_GDSL"/>
    <property type="match status" value="1"/>
</dbReference>
<dbReference type="InterPro" id="IPR035547">
    <property type="entry name" value="Phospholipase_B"/>
</dbReference>
<proteinExistence type="predicted"/>
<gene>
    <name evidence="2" type="primary">LOC108627388</name>
</gene>
<dbReference type="PANTHER" id="PTHR21325">
    <property type="entry name" value="PHOSPHOLIPASE B, PLB1"/>
    <property type="match status" value="1"/>
</dbReference>
<organism evidence="1 2">
    <name type="scientific">Ceratina calcarata</name>
    <dbReference type="NCBI Taxonomy" id="156304"/>
    <lineage>
        <taxon>Eukaryota</taxon>
        <taxon>Metazoa</taxon>
        <taxon>Ecdysozoa</taxon>
        <taxon>Arthropoda</taxon>
        <taxon>Hexapoda</taxon>
        <taxon>Insecta</taxon>
        <taxon>Pterygota</taxon>
        <taxon>Neoptera</taxon>
        <taxon>Endopterygota</taxon>
        <taxon>Hymenoptera</taxon>
        <taxon>Apocrita</taxon>
        <taxon>Aculeata</taxon>
        <taxon>Apoidea</taxon>
        <taxon>Anthophila</taxon>
        <taxon>Apidae</taxon>
        <taxon>Ceratina</taxon>
        <taxon>Zadontomerus</taxon>
    </lineage>
</organism>
<dbReference type="GO" id="GO:0006644">
    <property type="term" value="P:phospholipid metabolic process"/>
    <property type="evidence" value="ECO:0007669"/>
    <property type="project" value="TreeGrafter"/>
</dbReference>
<dbReference type="PANTHER" id="PTHR21325:SF31">
    <property type="entry name" value="GH22081P-RELATED"/>
    <property type="match status" value="1"/>
</dbReference>